<accession>A0A5B7GYE8</accession>
<keyword evidence="2" id="KW-1185">Reference proteome</keyword>
<name>A0A5B7GYE8_PORTR</name>
<comment type="caution">
    <text evidence="1">The sequence shown here is derived from an EMBL/GenBank/DDBJ whole genome shotgun (WGS) entry which is preliminary data.</text>
</comment>
<proteinExistence type="predicted"/>
<dbReference type="AlphaFoldDB" id="A0A5B7GYE8"/>
<dbReference type="Proteomes" id="UP000324222">
    <property type="component" value="Unassembled WGS sequence"/>
</dbReference>
<evidence type="ECO:0000313" key="2">
    <source>
        <dbReference type="Proteomes" id="UP000324222"/>
    </source>
</evidence>
<sequence length="93" mass="10635">MELIRKLEISVCEEYGMAKQTVSDFNKSKDKLVEYSAKYCEDAPSNMLLFLLTIKCQTVSPLHNMVEEEAVSLNQESYLASLSTLPMKYSHHL</sequence>
<evidence type="ECO:0000313" key="1">
    <source>
        <dbReference type="EMBL" id="MPC65040.1"/>
    </source>
</evidence>
<organism evidence="1 2">
    <name type="scientific">Portunus trituberculatus</name>
    <name type="common">Swimming crab</name>
    <name type="synonym">Neptunus trituberculatus</name>
    <dbReference type="NCBI Taxonomy" id="210409"/>
    <lineage>
        <taxon>Eukaryota</taxon>
        <taxon>Metazoa</taxon>
        <taxon>Ecdysozoa</taxon>
        <taxon>Arthropoda</taxon>
        <taxon>Crustacea</taxon>
        <taxon>Multicrustacea</taxon>
        <taxon>Malacostraca</taxon>
        <taxon>Eumalacostraca</taxon>
        <taxon>Eucarida</taxon>
        <taxon>Decapoda</taxon>
        <taxon>Pleocyemata</taxon>
        <taxon>Brachyura</taxon>
        <taxon>Eubrachyura</taxon>
        <taxon>Portunoidea</taxon>
        <taxon>Portunidae</taxon>
        <taxon>Portuninae</taxon>
        <taxon>Portunus</taxon>
    </lineage>
</organism>
<dbReference type="EMBL" id="VSRR010022849">
    <property type="protein sequence ID" value="MPC65040.1"/>
    <property type="molecule type" value="Genomic_DNA"/>
</dbReference>
<reference evidence="1 2" key="1">
    <citation type="submission" date="2019-05" db="EMBL/GenBank/DDBJ databases">
        <title>Another draft genome of Portunus trituberculatus and its Hox gene families provides insights of decapod evolution.</title>
        <authorList>
            <person name="Jeong J.-H."/>
            <person name="Song I."/>
            <person name="Kim S."/>
            <person name="Choi T."/>
            <person name="Kim D."/>
            <person name="Ryu S."/>
            <person name="Kim W."/>
        </authorList>
    </citation>
    <scope>NUCLEOTIDE SEQUENCE [LARGE SCALE GENOMIC DNA]</scope>
    <source>
        <tissue evidence="1">Muscle</tissue>
    </source>
</reference>
<protein>
    <submittedName>
        <fullName evidence="1">Uncharacterized protein</fullName>
    </submittedName>
</protein>
<gene>
    <name evidence="1" type="ORF">E2C01_059164</name>
</gene>